<dbReference type="AlphaFoldDB" id="A0A448X160"/>
<accession>A0A448X160</accession>
<evidence type="ECO:0000256" key="2">
    <source>
        <dbReference type="SAM" id="Phobius"/>
    </source>
</evidence>
<evidence type="ECO:0000313" key="4">
    <source>
        <dbReference type="Proteomes" id="UP000784294"/>
    </source>
</evidence>
<keyword evidence="2" id="KW-1133">Transmembrane helix</keyword>
<protein>
    <submittedName>
        <fullName evidence="3">Uncharacterized protein</fullName>
    </submittedName>
</protein>
<sequence>MNLEELSGYRQLLLDQLRGMQERTGPASLHELPGPLLASRLPDLHANQLLLRAARPAGIAAAAANLVQLTAHLPNGLADSGLPAPSQGSGSGSGQRRITPAISASAAGNTAVASASTSSSSPSSVTTSMQPDAAGSPVSLARWMTCLRVAVQHESLGLTTLCLSGEPKGTLASLSRLARILNCLDFHRDMTIVFKGTILPVCESKSDLTSQLRWLIHLRFFLGLEITCSSFIGVVLSLFRLR</sequence>
<feature type="transmembrane region" description="Helical" evidence="2">
    <location>
        <begin position="214"/>
        <end position="239"/>
    </location>
</feature>
<feature type="region of interest" description="Disordered" evidence="1">
    <location>
        <begin position="78"/>
        <end position="97"/>
    </location>
</feature>
<proteinExistence type="predicted"/>
<keyword evidence="2" id="KW-0812">Transmembrane</keyword>
<comment type="caution">
    <text evidence="3">The sequence shown here is derived from an EMBL/GenBank/DDBJ whole genome shotgun (WGS) entry which is preliminary data.</text>
</comment>
<evidence type="ECO:0000256" key="1">
    <source>
        <dbReference type="SAM" id="MobiDB-lite"/>
    </source>
</evidence>
<organism evidence="3 4">
    <name type="scientific">Protopolystoma xenopodis</name>
    <dbReference type="NCBI Taxonomy" id="117903"/>
    <lineage>
        <taxon>Eukaryota</taxon>
        <taxon>Metazoa</taxon>
        <taxon>Spiralia</taxon>
        <taxon>Lophotrochozoa</taxon>
        <taxon>Platyhelminthes</taxon>
        <taxon>Monogenea</taxon>
        <taxon>Polyopisthocotylea</taxon>
        <taxon>Polystomatidea</taxon>
        <taxon>Polystomatidae</taxon>
        <taxon>Protopolystoma</taxon>
    </lineage>
</organism>
<name>A0A448X160_9PLAT</name>
<gene>
    <name evidence="3" type="ORF">PXEA_LOCUS18962</name>
</gene>
<keyword evidence="4" id="KW-1185">Reference proteome</keyword>
<reference evidence="3" key="1">
    <citation type="submission" date="2018-11" db="EMBL/GenBank/DDBJ databases">
        <authorList>
            <consortium name="Pathogen Informatics"/>
        </authorList>
    </citation>
    <scope>NUCLEOTIDE SEQUENCE</scope>
</reference>
<evidence type="ECO:0000313" key="3">
    <source>
        <dbReference type="EMBL" id="VEL25522.1"/>
    </source>
</evidence>
<dbReference type="Proteomes" id="UP000784294">
    <property type="component" value="Unassembled WGS sequence"/>
</dbReference>
<dbReference type="EMBL" id="CAAALY010074573">
    <property type="protein sequence ID" value="VEL25522.1"/>
    <property type="molecule type" value="Genomic_DNA"/>
</dbReference>
<keyword evidence="2" id="KW-0472">Membrane</keyword>